<keyword evidence="6" id="KW-1185">Reference proteome</keyword>
<evidence type="ECO:0000313" key="6">
    <source>
        <dbReference type="Proteomes" id="UP000255139"/>
    </source>
</evidence>
<evidence type="ECO:0000313" key="4">
    <source>
        <dbReference type="EMBL" id="TLD97983.1"/>
    </source>
</evidence>
<gene>
    <name evidence="4" type="ORF">LS73_009575</name>
    <name evidence="3" type="ORF">NCTC12714_00541</name>
</gene>
<name>A0A377PVU7_9HELI</name>
<dbReference type="InterPro" id="IPR036514">
    <property type="entry name" value="SGNH_hydro_sf"/>
</dbReference>
<dbReference type="Proteomes" id="UP000255139">
    <property type="component" value="Unassembled WGS sequence"/>
</dbReference>
<keyword evidence="2" id="KW-0472">Membrane</keyword>
<reference evidence="4 5" key="1">
    <citation type="journal article" date="2014" name="Genome Announc.">
        <title>Draft genome sequences of eight enterohepatic helicobacter species isolated from both laboratory and wild rodents.</title>
        <authorList>
            <person name="Sheh A."/>
            <person name="Shen Z."/>
            <person name="Fox J.G."/>
        </authorList>
    </citation>
    <scope>NUCLEOTIDE SEQUENCE [LARGE SCALE GENOMIC DNA]</scope>
    <source>
        <strain evidence="4 5">ST1</strain>
    </source>
</reference>
<accession>A0A377PVU7</accession>
<reference evidence="3 6" key="2">
    <citation type="submission" date="2018-06" db="EMBL/GenBank/DDBJ databases">
        <authorList>
            <consortium name="Pathogen Informatics"/>
            <person name="Doyle S."/>
        </authorList>
    </citation>
    <scope>NUCLEOTIDE SEQUENCE [LARGE SCALE GENOMIC DNA]</scope>
    <source>
        <strain evidence="3 6">NCTC12714</strain>
    </source>
</reference>
<sequence length="375" mass="43319">MELFRLLFIGVTSIVLVCLVFWHSLMDYFIRTYHIDFGLKNYSPSFFAKELDSIREAFFDREYKSENLAHNANASSNINHSNNIDNAQTTHSKTQDEENLDLLEHTENDQNIITDNNSLYNQDNNFQFESYKDFKDLHSEQFLSDSELQDNNSNISLSGIRFNDGKLFIDKDIEFLLIGDSLMQGIGASLVKQLGKKGLRVLNMAKQSTGLTYTHSFDWAKETKKAIDKNQNISVLVVCLGANDPWDLDQVKFGTKEWDKMYASRIDEILSIAKVNDIFVVWFEVPIVRDRKLNKKISHLNDMYKERLHGNGLFLTTESITDNGKFSSYIKDSNGRSMLVRAQDGIHLSTNGYKMLSQLLIQRLVIEENHYFKKL</sequence>
<evidence type="ECO:0000313" key="3">
    <source>
        <dbReference type="EMBL" id="STQ85753.1"/>
    </source>
</evidence>
<keyword evidence="2" id="KW-1133">Transmembrane helix</keyword>
<dbReference type="InterPro" id="IPR007407">
    <property type="entry name" value="DUF459"/>
</dbReference>
<evidence type="ECO:0000256" key="2">
    <source>
        <dbReference type="SAM" id="Phobius"/>
    </source>
</evidence>
<dbReference type="RefSeq" id="WP_104692265.1">
    <property type="nucleotide sequence ID" value="NZ_FZML01000046.1"/>
</dbReference>
<evidence type="ECO:0000256" key="1">
    <source>
        <dbReference type="SAM" id="MobiDB-lite"/>
    </source>
</evidence>
<keyword evidence="2" id="KW-0812">Transmembrane</keyword>
<dbReference type="GO" id="GO:0016788">
    <property type="term" value="F:hydrolase activity, acting on ester bonds"/>
    <property type="evidence" value="ECO:0007669"/>
    <property type="project" value="UniProtKB-ARBA"/>
</dbReference>
<dbReference type="Pfam" id="PF04311">
    <property type="entry name" value="DUF459"/>
    <property type="match status" value="1"/>
</dbReference>
<protein>
    <submittedName>
        <fullName evidence="4">DUF459 domain-containing protein</fullName>
    </submittedName>
    <submittedName>
        <fullName evidence="3">Protein of uncharacterized function (DUF459)</fullName>
    </submittedName>
</protein>
<feature type="transmembrane region" description="Helical" evidence="2">
    <location>
        <begin position="6"/>
        <end position="25"/>
    </location>
</feature>
<dbReference type="Gene3D" id="3.40.50.1110">
    <property type="entry name" value="SGNH hydrolase"/>
    <property type="match status" value="1"/>
</dbReference>
<dbReference type="SUPFAM" id="SSF52266">
    <property type="entry name" value="SGNH hydrolase"/>
    <property type="match status" value="1"/>
</dbReference>
<organism evidence="3 6">
    <name type="scientific">Helicobacter muridarum</name>
    <dbReference type="NCBI Taxonomy" id="216"/>
    <lineage>
        <taxon>Bacteria</taxon>
        <taxon>Pseudomonadati</taxon>
        <taxon>Campylobacterota</taxon>
        <taxon>Epsilonproteobacteria</taxon>
        <taxon>Campylobacterales</taxon>
        <taxon>Helicobacteraceae</taxon>
        <taxon>Helicobacter</taxon>
    </lineage>
</organism>
<dbReference type="AlphaFoldDB" id="A0A377PVU7"/>
<dbReference type="OrthoDB" id="445620at2"/>
<dbReference type="EMBL" id="UGJE01000002">
    <property type="protein sequence ID" value="STQ85753.1"/>
    <property type="molecule type" value="Genomic_DNA"/>
</dbReference>
<feature type="compositionally biased region" description="Low complexity" evidence="1">
    <location>
        <begin position="73"/>
        <end position="87"/>
    </location>
</feature>
<dbReference type="EMBL" id="JRPD02000047">
    <property type="protein sequence ID" value="TLD97983.1"/>
    <property type="molecule type" value="Genomic_DNA"/>
</dbReference>
<dbReference type="Proteomes" id="UP000029922">
    <property type="component" value="Unassembled WGS sequence"/>
</dbReference>
<proteinExistence type="predicted"/>
<feature type="region of interest" description="Disordered" evidence="1">
    <location>
        <begin position="73"/>
        <end position="96"/>
    </location>
</feature>
<evidence type="ECO:0000313" key="5">
    <source>
        <dbReference type="Proteomes" id="UP000029922"/>
    </source>
</evidence>